<evidence type="ECO:0008006" key="3">
    <source>
        <dbReference type="Google" id="ProtNLM"/>
    </source>
</evidence>
<dbReference type="InterPro" id="IPR053747">
    <property type="entry name" value="Fluoresc_Recovery_Reg"/>
</dbReference>
<name>W4LDM1_9BACT</name>
<organism evidence="1 2">
    <name type="scientific">Candidatus Entotheonella gemina</name>
    <dbReference type="NCBI Taxonomy" id="1429439"/>
    <lineage>
        <taxon>Bacteria</taxon>
        <taxon>Pseudomonadati</taxon>
        <taxon>Nitrospinota/Tectimicrobiota group</taxon>
        <taxon>Candidatus Tectimicrobiota</taxon>
        <taxon>Candidatus Entotheonellia</taxon>
        <taxon>Candidatus Entotheonellales</taxon>
        <taxon>Candidatus Entotheonellaceae</taxon>
        <taxon>Candidatus Entotheonella</taxon>
    </lineage>
</organism>
<comment type="caution">
    <text evidence="1">The sequence shown here is derived from an EMBL/GenBank/DDBJ whole genome shotgun (WGS) entry which is preliminary data.</text>
</comment>
<sequence>MAVSIPESDWKKFRRLREVALERFCDRTLQEIAKLAADASSGLHQRYLKIYTLMQRRDREMGRAFDDPRRSWALQQLSVMYALGLLEVGELDAFTDKTREVVKFLSTR</sequence>
<dbReference type="AlphaFoldDB" id="W4LDM1"/>
<dbReference type="Proteomes" id="UP000019140">
    <property type="component" value="Unassembled WGS sequence"/>
</dbReference>
<reference evidence="1 2" key="1">
    <citation type="journal article" date="2014" name="Nature">
        <title>An environmental bacterial taxon with a large and distinct metabolic repertoire.</title>
        <authorList>
            <person name="Wilson M.C."/>
            <person name="Mori T."/>
            <person name="Ruckert C."/>
            <person name="Uria A.R."/>
            <person name="Helf M.J."/>
            <person name="Takada K."/>
            <person name="Gernert C."/>
            <person name="Steffens U.A."/>
            <person name="Heycke N."/>
            <person name="Schmitt S."/>
            <person name="Rinke C."/>
            <person name="Helfrich E.J."/>
            <person name="Brachmann A.O."/>
            <person name="Gurgui C."/>
            <person name="Wakimoto T."/>
            <person name="Kracht M."/>
            <person name="Crusemann M."/>
            <person name="Hentschel U."/>
            <person name="Abe I."/>
            <person name="Matsunaga S."/>
            <person name="Kalinowski J."/>
            <person name="Takeyama H."/>
            <person name="Piel J."/>
        </authorList>
    </citation>
    <scope>NUCLEOTIDE SEQUENCE [LARGE SCALE GENOMIC DNA]</scope>
    <source>
        <strain evidence="2">TSY2</strain>
    </source>
</reference>
<evidence type="ECO:0000313" key="2">
    <source>
        <dbReference type="Proteomes" id="UP000019140"/>
    </source>
</evidence>
<proteinExistence type="predicted"/>
<protein>
    <recommendedName>
        <fullName evidence="3">Peptide ABC transporter substrate-binding protein</fullName>
    </recommendedName>
</protein>
<dbReference type="Gene3D" id="6.10.140.1840">
    <property type="match status" value="1"/>
</dbReference>
<gene>
    <name evidence="1" type="ORF">ETSY2_47180</name>
</gene>
<evidence type="ECO:0000313" key="1">
    <source>
        <dbReference type="EMBL" id="ETW96044.1"/>
    </source>
</evidence>
<dbReference type="HOGENOM" id="CLU_168979_0_0_7"/>
<keyword evidence="2" id="KW-1185">Reference proteome</keyword>
<dbReference type="EMBL" id="AZHX01002240">
    <property type="protein sequence ID" value="ETW96044.1"/>
    <property type="molecule type" value="Genomic_DNA"/>
</dbReference>
<accession>W4LDM1</accession>